<evidence type="ECO:0000313" key="2">
    <source>
        <dbReference type="Proteomes" id="UP000242913"/>
    </source>
</evidence>
<dbReference type="Proteomes" id="UP000242913">
    <property type="component" value="Unassembled WGS sequence"/>
</dbReference>
<dbReference type="EMBL" id="KZ270029">
    <property type="protein sequence ID" value="OZC07522.1"/>
    <property type="molecule type" value="Genomic_DNA"/>
</dbReference>
<evidence type="ECO:0000313" key="3">
    <source>
        <dbReference type="WBParaSite" id="OFLC_0001007101-mRNA-1"/>
    </source>
</evidence>
<accession>A0A183HRG0</accession>
<dbReference type="AlphaFoldDB" id="A0A183HRG0"/>
<sequence>MIYDLPFLIIRWENTEEIANLWEQCTSRSLNDAAVLSSQQCTNHESTLSTPRFASDASKENFTTKLYNYWSADWNIFRFTSSQS</sequence>
<proteinExistence type="predicted"/>
<reference evidence="1 2" key="1">
    <citation type="submission" date="2015-12" db="EMBL/GenBank/DDBJ databases">
        <title>Draft genome of the nematode, Onchocerca flexuosa.</title>
        <authorList>
            <person name="Mitreva M."/>
        </authorList>
    </citation>
    <scope>NUCLEOTIDE SEQUENCE [LARGE SCALE GENOMIC DNA]</scope>
    <source>
        <strain evidence="1">Red Deer</strain>
    </source>
</reference>
<evidence type="ECO:0000313" key="1">
    <source>
        <dbReference type="EMBL" id="OZC07522.1"/>
    </source>
</evidence>
<keyword evidence="2" id="KW-1185">Reference proteome</keyword>
<dbReference type="WBParaSite" id="OFLC_0001007101-mRNA-1">
    <property type="protein sequence ID" value="OFLC_0001007101-mRNA-1"/>
    <property type="gene ID" value="OFLC_0001007101"/>
</dbReference>
<organism evidence="3">
    <name type="scientific">Onchocerca flexuosa</name>
    <dbReference type="NCBI Taxonomy" id="387005"/>
    <lineage>
        <taxon>Eukaryota</taxon>
        <taxon>Metazoa</taxon>
        <taxon>Ecdysozoa</taxon>
        <taxon>Nematoda</taxon>
        <taxon>Chromadorea</taxon>
        <taxon>Rhabditida</taxon>
        <taxon>Spirurina</taxon>
        <taxon>Spiruromorpha</taxon>
        <taxon>Filarioidea</taxon>
        <taxon>Onchocercidae</taxon>
        <taxon>Onchocerca</taxon>
    </lineage>
</organism>
<reference evidence="3" key="2">
    <citation type="submission" date="2016-06" db="UniProtKB">
        <authorList>
            <consortium name="WormBaseParasite"/>
        </authorList>
    </citation>
    <scope>IDENTIFICATION</scope>
</reference>
<gene>
    <name evidence="1" type="ORF">X798_05452</name>
</gene>
<name>A0A183HRG0_9BILA</name>
<protein>
    <submittedName>
        <fullName evidence="1 3">Uncharacterized protein</fullName>
    </submittedName>
</protein>